<evidence type="ECO:0000256" key="3">
    <source>
        <dbReference type="ARBA" id="ARBA00023118"/>
    </source>
</evidence>
<dbReference type="PANTHER" id="PTHR36984:SF1">
    <property type="entry name" value="CRISPR-ASSOCIATED ENDORIBONUCLEASE CAS6 1"/>
    <property type="match status" value="1"/>
</dbReference>
<dbReference type="Proteomes" id="UP000062160">
    <property type="component" value="Unassembled WGS sequence"/>
</dbReference>
<evidence type="ECO:0000256" key="1">
    <source>
        <dbReference type="ARBA" id="ARBA00005937"/>
    </source>
</evidence>
<dbReference type="GO" id="GO:0051607">
    <property type="term" value="P:defense response to virus"/>
    <property type="evidence" value="ECO:0007669"/>
    <property type="project" value="UniProtKB-KW"/>
</dbReference>
<keyword evidence="9" id="KW-1185">Reference proteome</keyword>
<dbReference type="RefSeq" id="WP_059031904.1">
    <property type="nucleotide sequence ID" value="NZ_BSDW01000001.1"/>
</dbReference>
<proteinExistence type="inferred from homology"/>
<dbReference type="PIRSF" id="PIRSF005054">
    <property type="entry name" value="PF1131"/>
    <property type="match status" value="1"/>
</dbReference>
<organism evidence="8">
    <name type="scientific">Tepidanaerobacter syntrophicus</name>
    <dbReference type="NCBI Taxonomy" id="224999"/>
    <lineage>
        <taxon>Bacteria</taxon>
        <taxon>Bacillati</taxon>
        <taxon>Bacillota</taxon>
        <taxon>Clostridia</taxon>
        <taxon>Thermosediminibacterales</taxon>
        <taxon>Tepidanaerobacteraceae</taxon>
        <taxon>Tepidanaerobacter</taxon>
    </lineage>
</organism>
<evidence type="ECO:0000256" key="4">
    <source>
        <dbReference type="PIRNR" id="PIRNR005054"/>
    </source>
</evidence>
<sequence>MQLCLLLRNRQNDNQTTLPLQYNHLIQGMIYNNIDDELADFLHNRGFTYNERTFKMFNFSNLFGKFSIDKKNKSITFFSDMKLYFSSPMDEFCQSFGNSILKKGEIVLGKNKLQVKEIQFIPTNTKSTSILVQTLSPIVAYSTFIKPDGGKYTCYFTPKEPMFQELVKENLRKKWQAFYNRPAPERFEIFPVGNHKQNVVIYKNTVIKGSSGLFRLRGDSELLSFALSAGLGSKGSQGFSCIQIINEGR</sequence>
<dbReference type="AlphaFoldDB" id="A0A0U9HLR7"/>
<dbReference type="Pfam" id="PF01881">
    <property type="entry name" value="Cas_Cas6_C"/>
    <property type="match status" value="1"/>
</dbReference>
<dbReference type="GO" id="GO:0016788">
    <property type="term" value="F:hydrolase activity, acting on ester bonds"/>
    <property type="evidence" value="ECO:0007669"/>
    <property type="project" value="InterPro"/>
</dbReference>
<gene>
    <name evidence="8" type="ORF">TSYNT_6149</name>
</gene>
<evidence type="ECO:0000256" key="6">
    <source>
        <dbReference type="PIRSR" id="PIRSR005054-50"/>
    </source>
</evidence>
<dbReference type="GO" id="GO:0003723">
    <property type="term" value="F:RNA binding"/>
    <property type="evidence" value="ECO:0007669"/>
    <property type="project" value="UniProtKB-KW"/>
</dbReference>
<dbReference type="Gene3D" id="3.30.70.1900">
    <property type="match status" value="1"/>
</dbReference>
<evidence type="ECO:0000313" key="9">
    <source>
        <dbReference type="Proteomes" id="UP000062160"/>
    </source>
</evidence>
<name>A0A0U9HLR7_9FIRM</name>
<dbReference type="InterPro" id="IPR045747">
    <property type="entry name" value="CRISPR-assoc_prot_Cas6_N_sf"/>
</dbReference>
<evidence type="ECO:0000256" key="5">
    <source>
        <dbReference type="PIRSR" id="PIRSR005054-1"/>
    </source>
</evidence>
<dbReference type="STRING" id="224999.GCA_001485475_00775"/>
<feature type="site" description="Transition state stabilizer" evidence="5">
    <location>
        <position position="55"/>
    </location>
</feature>
<comment type="similarity">
    <text evidence="1 4">Belongs to the CRISPR-associated protein Cas6/Cse3/CasE family.</text>
</comment>
<feature type="active site" description="Proton acceptor" evidence="6">
    <location>
        <position position="31"/>
    </location>
</feature>
<dbReference type="NCBIfam" id="TIGR01877">
    <property type="entry name" value="cas_cas6"/>
    <property type="match status" value="1"/>
</dbReference>
<dbReference type="CDD" id="cd21140">
    <property type="entry name" value="Cas6_I-like"/>
    <property type="match status" value="1"/>
</dbReference>
<keyword evidence="2" id="KW-0694">RNA-binding</keyword>
<dbReference type="EMBL" id="DF977000">
    <property type="protein sequence ID" value="GAQ24769.1"/>
    <property type="molecule type" value="Genomic_DNA"/>
</dbReference>
<comment type="function">
    <text evidence="4">CRISPR (clustered regularly interspaced short palindromic repeat), is an adaptive immune system that provides protection against mobile genetic elements (viruses, transposable elements and conjugative plasmids). CRISPR clusters contain sequences complementary to antecedent mobile elements and target invading nucleic acids. CRISPR clusters are transcribed and processed into CRISPR RNA (crRNA).</text>
</comment>
<feature type="active site" description="Proton donor" evidence="6">
    <location>
        <position position="43"/>
    </location>
</feature>
<evidence type="ECO:0000256" key="2">
    <source>
        <dbReference type="ARBA" id="ARBA00022884"/>
    </source>
</evidence>
<dbReference type="OrthoDB" id="9797488at2"/>
<dbReference type="PANTHER" id="PTHR36984">
    <property type="entry name" value="CRISPR-ASSOCIATED ENDORIBONUCLEASE CAS6 1"/>
    <property type="match status" value="1"/>
</dbReference>
<dbReference type="InterPro" id="IPR049435">
    <property type="entry name" value="Cas_Cas6_C"/>
</dbReference>
<dbReference type="InterPro" id="IPR010156">
    <property type="entry name" value="CRISPR-assoc_prot_Cas6"/>
</dbReference>
<dbReference type="Gene3D" id="3.30.70.1890">
    <property type="match status" value="1"/>
</dbReference>
<dbReference type="Pfam" id="PF21350">
    <property type="entry name" value="Cas6_I-A"/>
    <property type="match status" value="1"/>
</dbReference>
<protein>
    <recommendedName>
        <fullName evidence="4">CRISPR-associated endoribonuclease</fullName>
    </recommendedName>
</protein>
<evidence type="ECO:0000259" key="7">
    <source>
        <dbReference type="Pfam" id="PF01881"/>
    </source>
</evidence>
<reference evidence="8" key="1">
    <citation type="journal article" date="2016" name="Genome Announc.">
        <title>Draft Genome Sequence of the Syntrophic Lactate-Degrading Bacterium Tepidanaerobacter syntrophicus JLT.</title>
        <authorList>
            <person name="Matsuura N."/>
            <person name="Ohashi A."/>
            <person name="Tourlousse D.M."/>
            <person name="Sekiguchi Y."/>
        </authorList>
    </citation>
    <scope>NUCLEOTIDE SEQUENCE [LARGE SCALE GENOMIC DNA]</scope>
    <source>
        <strain evidence="8">JL</strain>
    </source>
</reference>
<evidence type="ECO:0000313" key="8">
    <source>
        <dbReference type="EMBL" id="GAQ24769.1"/>
    </source>
</evidence>
<keyword evidence="3" id="KW-0051">Antiviral defense</keyword>
<feature type="domain" description="CRISPR associated protein Cas6 C-terminal" evidence="7">
    <location>
        <begin position="126"/>
        <end position="244"/>
    </location>
</feature>
<accession>A0A0U9HLR7</accession>